<dbReference type="Proteomes" id="UP000198538">
    <property type="component" value="Unassembled WGS sequence"/>
</dbReference>
<protein>
    <submittedName>
        <fullName evidence="1">Uncharacterized protein</fullName>
    </submittedName>
</protein>
<dbReference type="EMBL" id="FMVM01000024">
    <property type="protein sequence ID" value="SCZ11045.1"/>
    <property type="molecule type" value="Genomic_DNA"/>
</dbReference>
<evidence type="ECO:0000313" key="1">
    <source>
        <dbReference type="EMBL" id="SCZ11045.1"/>
    </source>
</evidence>
<accession>A0A1G5LDQ6</accession>
<gene>
    <name evidence="1" type="ORF">SAMN05720606_12461</name>
</gene>
<reference evidence="2" key="1">
    <citation type="submission" date="2016-10" db="EMBL/GenBank/DDBJ databases">
        <authorList>
            <person name="Varghese N."/>
            <person name="Submissions S."/>
        </authorList>
    </citation>
    <scope>NUCLEOTIDE SEQUENCE [LARGE SCALE GENOMIC DNA]</scope>
    <source>
        <strain evidence="2">BL9</strain>
    </source>
</reference>
<evidence type="ECO:0000313" key="2">
    <source>
        <dbReference type="Proteomes" id="UP000198538"/>
    </source>
</evidence>
<sequence length="74" mass="8118">METLRYTYLYEVISTGEKSEFSQMATSKEEAAALIVARIADLEFTEESDIKLGDLIAISKQVGDNYVACEGCAS</sequence>
<organism evidence="1 2">
    <name type="scientific">Paenibacillus polysaccharolyticus</name>
    <dbReference type="NCBI Taxonomy" id="582692"/>
    <lineage>
        <taxon>Bacteria</taxon>
        <taxon>Bacillati</taxon>
        <taxon>Bacillota</taxon>
        <taxon>Bacilli</taxon>
        <taxon>Bacillales</taxon>
        <taxon>Paenibacillaceae</taxon>
        <taxon>Paenibacillus</taxon>
    </lineage>
</organism>
<keyword evidence="2" id="KW-1185">Reference proteome</keyword>
<name>A0A1G5LDQ6_9BACL</name>
<dbReference type="STRING" id="582692.SAMN05720606_12461"/>
<dbReference type="AlphaFoldDB" id="A0A1G5LDQ6"/>
<dbReference type="RefSeq" id="WP_090924575.1">
    <property type="nucleotide sequence ID" value="NZ_FMVM01000024.1"/>
</dbReference>
<proteinExistence type="predicted"/>